<gene>
    <name evidence="3" type="ORF">WCY31_08745</name>
</gene>
<proteinExistence type="inferred from homology"/>
<protein>
    <submittedName>
        <fullName evidence="3">Beta-propeller fold lactonase family protein</fullName>
    </submittedName>
</protein>
<dbReference type="InterPro" id="IPR015943">
    <property type="entry name" value="WD40/YVTN_repeat-like_dom_sf"/>
</dbReference>
<sequence length="342" mass="36140">MSTGCGSSSSSVPKSKYVITANAEDDTLSSFSRDTTTGALTPVAVMAAGSNPTGLVQHPNGKFVYSMNVDDWDNTSSASIDTWELNASGALSHLANTRVVGMALNAVISPNGRYLYVTDQNDYELHSFKINTTTGALTEQPFSPTYEYEAHSIAMHPSGKFFYVGTENNQIHGHVITNDGNYTGTPNTPYAATGANNWLAITPNGDYLYTVDATGNEIKGFSVNEKTGEITLMAGFPVTTTGSGMKSCAVTPNGKYFYVTTKSDASVNAYNVESNGSLTYIDTYASGGHPKSVAVDSKSTSLYVANYDDNNVSAFEIGATGALTPISKYAVGVGPKMLITAH</sequence>
<accession>A0ABZ3H725</accession>
<evidence type="ECO:0000256" key="1">
    <source>
        <dbReference type="ARBA" id="ARBA00005564"/>
    </source>
</evidence>
<keyword evidence="4" id="KW-1185">Reference proteome</keyword>
<keyword evidence="2" id="KW-0119">Carbohydrate metabolism</keyword>
<dbReference type="PANTHER" id="PTHR30344:SF1">
    <property type="entry name" value="6-PHOSPHOGLUCONOLACTONASE"/>
    <property type="match status" value="1"/>
</dbReference>
<organism evidence="3 4">
    <name type="scientific">Sulfurimonas diazotrophicus</name>
    <dbReference type="NCBI Taxonomy" id="3131939"/>
    <lineage>
        <taxon>Bacteria</taxon>
        <taxon>Pseudomonadati</taxon>
        <taxon>Campylobacterota</taxon>
        <taxon>Epsilonproteobacteria</taxon>
        <taxon>Campylobacterales</taxon>
        <taxon>Sulfurimonadaceae</taxon>
        <taxon>Sulfurimonas</taxon>
    </lineage>
</organism>
<name>A0ABZ3H725_9BACT</name>
<dbReference type="RefSeq" id="WP_345972079.1">
    <property type="nucleotide sequence ID" value="NZ_CP147920.1"/>
</dbReference>
<dbReference type="Gene3D" id="2.130.10.10">
    <property type="entry name" value="YVTN repeat-like/Quinoprotein amine dehydrogenase"/>
    <property type="match status" value="2"/>
</dbReference>
<evidence type="ECO:0000313" key="4">
    <source>
        <dbReference type="Proteomes" id="UP001447842"/>
    </source>
</evidence>
<dbReference type="Pfam" id="PF10282">
    <property type="entry name" value="Lactonase"/>
    <property type="match status" value="1"/>
</dbReference>
<dbReference type="SUPFAM" id="SSF50974">
    <property type="entry name" value="Nitrous oxide reductase, N-terminal domain"/>
    <property type="match status" value="1"/>
</dbReference>
<dbReference type="Proteomes" id="UP001447842">
    <property type="component" value="Chromosome"/>
</dbReference>
<comment type="similarity">
    <text evidence="1">Belongs to the cycloisomerase 2 family.</text>
</comment>
<dbReference type="PANTHER" id="PTHR30344">
    <property type="entry name" value="6-PHOSPHOGLUCONOLACTONASE-RELATED"/>
    <property type="match status" value="1"/>
</dbReference>
<keyword evidence="2" id="KW-0313">Glucose metabolism</keyword>
<reference evidence="3 4" key="1">
    <citation type="submission" date="2024-03" db="EMBL/GenBank/DDBJ databases">
        <title>Sulfurimonas sp. HSL3-1.</title>
        <authorList>
            <person name="Wang S."/>
        </authorList>
    </citation>
    <scope>NUCLEOTIDE SEQUENCE [LARGE SCALE GENOMIC DNA]</scope>
    <source>
        <strain evidence="3 4">HSL3-1</strain>
    </source>
</reference>
<evidence type="ECO:0000313" key="3">
    <source>
        <dbReference type="EMBL" id="XAU14340.1"/>
    </source>
</evidence>
<evidence type="ECO:0000256" key="2">
    <source>
        <dbReference type="ARBA" id="ARBA00022526"/>
    </source>
</evidence>
<dbReference type="EMBL" id="CP147920">
    <property type="protein sequence ID" value="XAU14340.1"/>
    <property type="molecule type" value="Genomic_DNA"/>
</dbReference>
<dbReference type="InterPro" id="IPR050282">
    <property type="entry name" value="Cycloisomerase_2"/>
</dbReference>
<dbReference type="InterPro" id="IPR011045">
    <property type="entry name" value="N2O_reductase_N"/>
</dbReference>
<dbReference type="InterPro" id="IPR019405">
    <property type="entry name" value="Lactonase_7-beta_prop"/>
</dbReference>